<dbReference type="GeneID" id="11594508"/>
<dbReference type="PANTHER" id="PTHR30121:SF11">
    <property type="entry name" value="AAA+ ATPASE DOMAIN-CONTAINING PROTEIN"/>
    <property type="match status" value="1"/>
</dbReference>
<evidence type="ECO:0000256" key="1">
    <source>
        <dbReference type="SAM" id="Phobius"/>
    </source>
</evidence>
<proteinExistence type="predicted"/>
<dbReference type="SUPFAM" id="SSF52540">
    <property type="entry name" value="P-loop containing nucleoside triphosphate hydrolases"/>
    <property type="match status" value="1"/>
</dbReference>
<evidence type="ECO:0000313" key="4">
    <source>
        <dbReference type="Proteomes" id="UP000005867"/>
    </source>
</evidence>
<reference evidence="3 4" key="1">
    <citation type="journal article" date="2012" name="J. Bacteriol.">
        <title>Complete genome sequence of strain 1860, a crenarchaeon of the genus pyrobaculum able to grow with various electron acceptors.</title>
        <authorList>
            <person name="Mardanov A.V."/>
            <person name="Gumerov V.M."/>
            <person name="Slobodkina G.B."/>
            <person name="Beletsky A.V."/>
            <person name="Bonch-Osmolovskaya E.A."/>
            <person name="Ravin N.V."/>
            <person name="Skryabin K.G."/>
        </authorList>
    </citation>
    <scope>NUCLEOTIDE SEQUENCE [LARGE SCALE GENOMIC DNA]</scope>
    <source>
        <strain evidence="3 4">1860</strain>
    </source>
</reference>
<sequence length="658" mass="74541">MNYYDKTLALFGLSLLAIAILAKAYPPLALLAVLPVLAWGEEVLVWIYTRVAPLEPVRVLYEEPGVKAAYDPRRRLYHIFWAAEPVLSVYGIEAAPRLHELYSKLSLKSWEWVTYIVVGEMKYIRYTTRKYAPDRLRQVEQVLGEYFVLRRVRPWISSSQKPPAAWPYATSLAFFLLALVSSGWFLLVIPLWLFVYRRVRRWHREPLLTAAVSHMSRASALPASRDMLETMASAEATAFADMPKWAVAFTDWSPGEVQKKFVKAYEGRDTGKRLIRIRELSEFIDRMARYNERPVKIYPFGSKDLHSIYMTQDWIAAYDFWVLRNGVKALSHDLARFPVFYGGSTMAVGRRLELGLDRFGRPVGIDIDALPTAHAVIIGASGTGKSWTVGTWALKLADLGVDLVVIDPHGDYRQLAKLLGARVVNVPRELPKGVLALSKNKYFRRLLEEFSVEVVRGEGGEVDVAATLARLYPSEFVEVGGGHVVYAMDAVAEDEEMLAFYLSLLLIYHYSLLAGQRHEKLRTVVIVDEARLVGSTVAINALGEIESTALRKVKTYALGGRKWGFSIWLIVQAHDDIPRKVLKNAAFVVVFSGNYIYLADTVAELRLTRTDENYLQTSVTPRESTALERRPYSMGVLIVGTRGMKYYMKIPLDMRLKA</sequence>
<dbReference type="InterPro" id="IPR027417">
    <property type="entry name" value="P-loop_NTPase"/>
</dbReference>
<dbReference type="KEGG" id="pyr:P186_2909"/>
<dbReference type="InterPro" id="IPR051162">
    <property type="entry name" value="T4SS_component"/>
</dbReference>
<accession>G7VG86</accession>
<organism evidence="3 4">
    <name type="scientific">Pyrobaculum ferrireducens</name>
    <dbReference type="NCBI Taxonomy" id="1104324"/>
    <lineage>
        <taxon>Archaea</taxon>
        <taxon>Thermoproteota</taxon>
        <taxon>Thermoprotei</taxon>
        <taxon>Thermoproteales</taxon>
        <taxon>Thermoproteaceae</taxon>
        <taxon>Pyrobaculum</taxon>
    </lineage>
</organism>
<dbReference type="AlphaFoldDB" id="G7VG86"/>
<evidence type="ECO:0000259" key="2">
    <source>
        <dbReference type="Pfam" id="PF01935"/>
    </source>
</evidence>
<keyword evidence="1" id="KW-1133">Transmembrane helix</keyword>
<dbReference type="HOGENOM" id="CLU_418993_0_0_2"/>
<evidence type="ECO:0000313" key="3">
    <source>
        <dbReference type="EMBL" id="AET34285.1"/>
    </source>
</evidence>
<keyword evidence="1" id="KW-0472">Membrane</keyword>
<dbReference type="eggNOG" id="arCOG00280">
    <property type="taxonomic scope" value="Archaea"/>
</dbReference>
<keyword evidence="4" id="KW-1185">Reference proteome</keyword>
<dbReference type="RefSeq" id="WP_014290110.1">
    <property type="nucleotide sequence ID" value="NC_016645.1"/>
</dbReference>
<dbReference type="STRING" id="1104324.P186_2909"/>
<feature type="domain" description="Helicase HerA central" evidence="2">
    <location>
        <begin position="360"/>
        <end position="424"/>
    </location>
</feature>
<dbReference type="Proteomes" id="UP000005867">
    <property type="component" value="Chromosome"/>
</dbReference>
<dbReference type="BioCyc" id="PSP1104324:GJSN-2847-MONOMER"/>
<protein>
    <recommendedName>
        <fullName evidence="2">Helicase HerA central domain-containing protein</fullName>
    </recommendedName>
</protein>
<dbReference type="EMBL" id="CP003098">
    <property type="protein sequence ID" value="AET34285.1"/>
    <property type="molecule type" value="Genomic_DNA"/>
</dbReference>
<dbReference type="OrthoDB" id="29273at2157"/>
<feature type="transmembrane region" description="Helical" evidence="1">
    <location>
        <begin position="166"/>
        <end position="195"/>
    </location>
</feature>
<dbReference type="Pfam" id="PF01935">
    <property type="entry name" value="DUF87"/>
    <property type="match status" value="1"/>
</dbReference>
<dbReference type="InterPro" id="IPR002789">
    <property type="entry name" value="HerA_central"/>
</dbReference>
<keyword evidence="1" id="KW-0812">Transmembrane</keyword>
<dbReference type="PANTHER" id="PTHR30121">
    <property type="entry name" value="UNCHARACTERIZED PROTEIN YJGR-RELATED"/>
    <property type="match status" value="1"/>
</dbReference>
<gene>
    <name evidence="3" type="ORF">P186_2909</name>
</gene>
<name>G7VG86_9CREN</name>
<dbReference type="Gene3D" id="3.40.50.300">
    <property type="entry name" value="P-loop containing nucleotide triphosphate hydrolases"/>
    <property type="match status" value="1"/>
</dbReference>